<evidence type="ECO:0000256" key="2">
    <source>
        <dbReference type="SAM" id="Phobius"/>
    </source>
</evidence>
<name>A0A841BLI6_9ACTN</name>
<evidence type="ECO:0000256" key="1">
    <source>
        <dbReference type="SAM" id="MobiDB-lite"/>
    </source>
</evidence>
<keyword evidence="2" id="KW-0812">Transmembrane</keyword>
<comment type="caution">
    <text evidence="3">The sequence shown here is derived from an EMBL/GenBank/DDBJ whole genome shotgun (WGS) entry which is preliminary data.</text>
</comment>
<sequence>MSEHGRGGLHDDDAVERLLREAAPDRPSGDDRLAELLRAAGAPGRPEEFTGEAAAMAAFRAARRGASVVQVEAPPRRLAWRRLLTVKVVALVAAVAVGGVAVAAGAGVLPNPLRPAPAASSPAPKPPHVPGSAAPTTTPSSTPGRGTPAKPAANAVGLCTSYLRHPDRADGKAAKSPAFAGLVSAAGGSDRIESYCSDLLAGRGKNGPSAKPGHPHPSRGGRAK</sequence>
<dbReference type="AlphaFoldDB" id="A0A841BLI6"/>
<feature type="compositionally biased region" description="Basic residues" evidence="1">
    <location>
        <begin position="213"/>
        <end position="224"/>
    </location>
</feature>
<feature type="region of interest" description="Disordered" evidence="1">
    <location>
        <begin position="116"/>
        <end position="152"/>
    </location>
</feature>
<dbReference type="Proteomes" id="UP000587527">
    <property type="component" value="Unassembled WGS sequence"/>
</dbReference>
<gene>
    <name evidence="3" type="ORF">F4553_001495</name>
</gene>
<organism evidence="3 4">
    <name type="scientific">Allocatelliglobosispora scoriae</name>
    <dbReference type="NCBI Taxonomy" id="643052"/>
    <lineage>
        <taxon>Bacteria</taxon>
        <taxon>Bacillati</taxon>
        <taxon>Actinomycetota</taxon>
        <taxon>Actinomycetes</taxon>
        <taxon>Micromonosporales</taxon>
        <taxon>Micromonosporaceae</taxon>
        <taxon>Allocatelliglobosispora</taxon>
    </lineage>
</organism>
<feature type="transmembrane region" description="Helical" evidence="2">
    <location>
        <begin position="84"/>
        <end position="109"/>
    </location>
</feature>
<proteinExistence type="predicted"/>
<accession>A0A841BLI6</accession>
<keyword evidence="4" id="KW-1185">Reference proteome</keyword>
<evidence type="ECO:0000313" key="3">
    <source>
        <dbReference type="EMBL" id="MBB5868116.1"/>
    </source>
</evidence>
<dbReference type="RefSeq" id="WP_184833809.1">
    <property type="nucleotide sequence ID" value="NZ_JACHMN010000002.1"/>
</dbReference>
<dbReference type="EMBL" id="JACHMN010000002">
    <property type="protein sequence ID" value="MBB5868116.1"/>
    <property type="molecule type" value="Genomic_DNA"/>
</dbReference>
<keyword evidence="2" id="KW-1133">Transmembrane helix</keyword>
<feature type="region of interest" description="Disordered" evidence="1">
    <location>
        <begin position="199"/>
        <end position="224"/>
    </location>
</feature>
<protein>
    <submittedName>
        <fullName evidence="3">Uncharacterized protein</fullName>
    </submittedName>
</protein>
<feature type="compositionally biased region" description="Low complexity" evidence="1">
    <location>
        <begin position="130"/>
        <end position="149"/>
    </location>
</feature>
<reference evidence="3 4" key="1">
    <citation type="submission" date="2020-08" db="EMBL/GenBank/DDBJ databases">
        <title>Sequencing the genomes of 1000 actinobacteria strains.</title>
        <authorList>
            <person name="Klenk H.-P."/>
        </authorList>
    </citation>
    <scope>NUCLEOTIDE SEQUENCE [LARGE SCALE GENOMIC DNA]</scope>
    <source>
        <strain evidence="3 4">DSM 45362</strain>
    </source>
</reference>
<evidence type="ECO:0000313" key="4">
    <source>
        <dbReference type="Proteomes" id="UP000587527"/>
    </source>
</evidence>
<keyword evidence="2" id="KW-0472">Membrane</keyword>